<dbReference type="InterPro" id="IPR005046">
    <property type="entry name" value="DUF285"/>
</dbReference>
<dbReference type="NCBIfam" id="TIGR02167">
    <property type="entry name" value="Liste_lipo_26"/>
    <property type="match status" value="3"/>
</dbReference>
<sequence>MCNLPFRNPTFVLEPGNRNRVVRERFGPLKDQIRATAKIKQGSELTDVNRVTLEFKDPKVLELAFRCIEATRDYAIVCVKNKLNETNQPPCIHLNVAVKSGQSKYEHDWICEIQMYLRSVLRIKTTSHIFYNVARAENEFAIKDFQEKSTSSPPPASSGFKFNNETLKAAAKEWCTNSSAAEAKYGDIRFWDTWDVTSMKDLFGAHSDGVGDVGKQFNADISRWDVSNVTDMHGMFFECESFNSDLSSWNVGNVTNIAGMFPGASSFNSDLSSWNVGKVTTMQSMFYRAYSFNKDTVKNWNLSGKETYCMF</sequence>
<comment type="caution">
    <text evidence="1">The sequence shown here is derived from an EMBL/GenBank/DDBJ whole genome shotgun (WGS) entry which is preliminary data.</text>
</comment>
<organism evidence="1 2">
    <name type="scientific">Triparma strigata</name>
    <dbReference type="NCBI Taxonomy" id="1606541"/>
    <lineage>
        <taxon>Eukaryota</taxon>
        <taxon>Sar</taxon>
        <taxon>Stramenopiles</taxon>
        <taxon>Ochrophyta</taxon>
        <taxon>Bolidophyceae</taxon>
        <taxon>Parmales</taxon>
        <taxon>Triparmaceae</taxon>
        <taxon>Triparma</taxon>
    </lineage>
</organism>
<accession>A0A9W7BDE3</accession>
<dbReference type="EMBL" id="BRXY01000289">
    <property type="protein sequence ID" value="GMH84100.1"/>
    <property type="molecule type" value="Genomic_DNA"/>
</dbReference>
<evidence type="ECO:0008006" key="3">
    <source>
        <dbReference type="Google" id="ProtNLM"/>
    </source>
</evidence>
<evidence type="ECO:0000313" key="2">
    <source>
        <dbReference type="Proteomes" id="UP001165085"/>
    </source>
</evidence>
<keyword evidence="2" id="KW-1185">Reference proteome</keyword>
<gene>
    <name evidence="1" type="ORF">TrST_g11236</name>
</gene>
<dbReference type="AlphaFoldDB" id="A0A9W7BDE3"/>
<dbReference type="InterPro" id="IPR011889">
    <property type="entry name" value="Liste_lipo_26"/>
</dbReference>
<reference evidence="2" key="1">
    <citation type="journal article" date="2023" name="Commun. Biol.">
        <title>Genome analysis of Parmales, the sister group of diatoms, reveals the evolutionary specialization of diatoms from phago-mixotrophs to photoautotrophs.</title>
        <authorList>
            <person name="Ban H."/>
            <person name="Sato S."/>
            <person name="Yoshikawa S."/>
            <person name="Yamada K."/>
            <person name="Nakamura Y."/>
            <person name="Ichinomiya M."/>
            <person name="Sato N."/>
            <person name="Blanc-Mathieu R."/>
            <person name="Endo H."/>
            <person name="Kuwata A."/>
            <person name="Ogata H."/>
        </authorList>
    </citation>
    <scope>NUCLEOTIDE SEQUENCE [LARGE SCALE GENOMIC DNA]</scope>
    <source>
        <strain evidence="2">NIES 3701</strain>
    </source>
</reference>
<dbReference type="Proteomes" id="UP001165085">
    <property type="component" value="Unassembled WGS sequence"/>
</dbReference>
<proteinExistence type="predicted"/>
<dbReference type="OrthoDB" id="198852at2759"/>
<name>A0A9W7BDE3_9STRA</name>
<evidence type="ECO:0000313" key="1">
    <source>
        <dbReference type="EMBL" id="GMH84100.1"/>
    </source>
</evidence>
<dbReference type="Pfam" id="PF03382">
    <property type="entry name" value="DUF285"/>
    <property type="match status" value="1"/>
</dbReference>
<protein>
    <recommendedName>
        <fullName evidence="3">BspA family leucine-rich repeat surface protein</fullName>
    </recommendedName>
</protein>